<evidence type="ECO:0000256" key="1">
    <source>
        <dbReference type="SAM" id="MobiDB-lite"/>
    </source>
</evidence>
<feature type="chain" id="PRO_5047522478" evidence="2">
    <location>
        <begin position="23"/>
        <end position="205"/>
    </location>
</feature>
<evidence type="ECO:0000313" key="3">
    <source>
        <dbReference type="EMBL" id="KAL0636823.1"/>
    </source>
</evidence>
<keyword evidence="4" id="KW-1185">Reference proteome</keyword>
<evidence type="ECO:0000256" key="2">
    <source>
        <dbReference type="SAM" id="SignalP"/>
    </source>
</evidence>
<dbReference type="EMBL" id="JBBBZM010000043">
    <property type="protein sequence ID" value="KAL0636823.1"/>
    <property type="molecule type" value="Genomic_DNA"/>
</dbReference>
<accession>A0ABR3GLL7</accession>
<evidence type="ECO:0000313" key="4">
    <source>
        <dbReference type="Proteomes" id="UP001447188"/>
    </source>
</evidence>
<reference evidence="3 4" key="1">
    <citation type="submission" date="2024-02" db="EMBL/GenBank/DDBJ databases">
        <title>Discinaceae phylogenomics.</title>
        <authorList>
            <person name="Dirks A.C."/>
            <person name="James T.Y."/>
        </authorList>
    </citation>
    <scope>NUCLEOTIDE SEQUENCE [LARGE SCALE GENOMIC DNA]</scope>
    <source>
        <strain evidence="3 4">ACD0624</strain>
    </source>
</reference>
<gene>
    <name evidence="3" type="ORF">Q9L58_004181</name>
</gene>
<feature type="signal peptide" evidence="2">
    <location>
        <begin position="1"/>
        <end position="22"/>
    </location>
</feature>
<protein>
    <submittedName>
        <fullName evidence="3">Uncharacterized protein</fullName>
    </submittedName>
</protein>
<feature type="region of interest" description="Disordered" evidence="1">
    <location>
        <begin position="116"/>
        <end position="158"/>
    </location>
</feature>
<keyword evidence="2" id="KW-0732">Signal</keyword>
<proteinExistence type="predicted"/>
<feature type="compositionally biased region" description="Basic and acidic residues" evidence="1">
    <location>
        <begin position="116"/>
        <end position="128"/>
    </location>
</feature>
<organism evidence="3 4">
    <name type="scientific">Discina gigas</name>
    <dbReference type="NCBI Taxonomy" id="1032678"/>
    <lineage>
        <taxon>Eukaryota</taxon>
        <taxon>Fungi</taxon>
        <taxon>Dikarya</taxon>
        <taxon>Ascomycota</taxon>
        <taxon>Pezizomycotina</taxon>
        <taxon>Pezizomycetes</taxon>
        <taxon>Pezizales</taxon>
        <taxon>Discinaceae</taxon>
        <taxon>Discina</taxon>
    </lineage>
</organism>
<sequence>MALLLTLQLLFYILVIFPFAVALPVGNSAFSLPNDVSLGFDSSFSFLDGTAQLDPIKREFTKAGINGPRKPLPITTDAKANVLSERSGGPTRPLEKPEEKVNLMTKACEHVVRVDKQEKPQSARRSLEKLSNLLSTRSKAETPMAENELREVPNGPYKRPNPIVELWNKITGKEEEEPYLECFRFPSPAYRKAWENIADEGILPL</sequence>
<dbReference type="Proteomes" id="UP001447188">
    <property type="component" value="Unassembled WGS sequence"/>
</dbReference>
<name>A0ABR3GLL7_9PEZI</name>
<comment type="caution">
    <text evidence="3">The sequence shown here is derived from an EMBL/GenBank/DDBJ whole genome shotgun (WGS) entry which is preliminary data.</text>
</comment>